<name>A0A1G6NYT7_9BACL</name>
<accession>A0A1G6NYT7</accession>
<evidence type="ECO:0000313" key="1">
    <source>
        <dbReference type="EMBL" id="SDC72345.1"/>
    </source>
</evidence>
<reference evidence="1 2" key="1">
    <citation type="submission" date="2016-10" db="EMBL/GenBank/DDBJ databases">
        <authorList>
            <person name="de Groot N.N."/>
        </authorList>
    </citation>
    <scope>NUCLEOTIDE SEQUENCE [LARGE SCALE GENOMIC DNA]</scope>
    <source>
        <strain evidence="1 2">DSM 45514</strain>
    </source>
</reference>
<organism evidence="1 2">
    <name type="scientific">Melghirimyces thermohalophilus</name>
    <dbReference type="NCBI Taxonomy" id="1236220"/>
    <lineage>
        <taxon>Bacteria</taxon>
        <taxon>Bacillati</taxon>
        <taxon>Bacillota</taxon>
        <taxon>Bacilli</taxon>
        <taxon>Bacillales</taxon>
        <taxon>Thermoactinomycetaceae</taxon>
        <taxon>Melghirimyces</taxon>
    </lineage>
</organism>
<dbReference type="AlphaFoldDB" id="A0A1G6NYT7"/>
<protein>
    <submittedName>
        <fullName evidence="1">Uncharacterized protein</fullName>
    </submittedName>
</protein>
<keyword evidence="2" id="KW-1185">Reference proteome</keyword>
<evidence type="ECO:0000313" key="2">
    <source>
        <dbReference type="Proteomes" id="UP000199387"/>
    </source>
</evidence>
<gene>
    <name evidence="1" type="ORF">SAMN04488112_11482</name>
</gene>
<dbReference type="OrthoDB" id="3261089at2"/>
<proteinExistence type="predicted"/>
<dbReference type="EMBL" id="FMZA01000014">
    <property type="protein sequence ID" value="SDC72345.1"/>
    <property type="molecule type" value="Genomic_DNA"/>
</dbReference>
<dbReference type="RefSeq" id="WP_091571038.1">
    <property type="nucleotide sequence ID" value="NZ_FMZA01000014.1"/>
</dbReference>
<dbReference type="STRING" id="1236220.SAMN04488112_11482"/>
<sequence>MKDSWDNTVEGWNQFWDEPVVNTGKLIFDWEQFSESWSGKDKNGKQQPLLHRIWGIAESLPTPAKAIKVGSIAKGIFVHDVCAKKKGTSCDQANNKPDGNPDQEKKARDIINKANDEDQLINDLIEENLSESQLYRSLREKYPEEKARAITRNIKKGNAFNKKMAVKYPHNEIYIEKPSAKSGKVRLDSYNPKKGEIVSRKYTQLANIKFQTAKNYINELKNKYPPGAKIADVPSQRKGSGHQNDGLAGLDINPEGEMILEVPVQKKKVPQNILDYADSRDITIRDEKGNILN</sequence>
<dbReference type="Proteomes" id="UP000199387">
    <property type="component" value="Unassembled WGS sequence"/>
</dbReference>